<keyword evidence="3" id="KW-1185">Reference proteome</keyword>
<dbReference type="EMBL" id="JBHRTP010000016">
    <property type="protein sequence ID" value="MFC3107501.1"/>
    <property type="molecule type" value="Genomic_DNA"/>
</dbReference>
<comment type="caution">
    <text evidence="2">The sequence shown here is derived from an EMBL/GenBank/DDBJ whole genome shotgun (WGS) entry which is preliminary data.</text>
</comment>
<dbReference type="InterPro" id="IPR023631">
    <property type="entry name" value="Amidase_dom"/>
</dbReference>
<reference evidence="3" key="1">
    <citation type="journal article" date="2019" name="Int. J. Syst. Evol. Microbiol.">
        <title>The Global Catalogue of Microorganisms (GCM) 10K type strain sequencing project: providing services to taxonomists for standard genome sequencing and annotation.</title>
        <authorList>
            <consortium name="The Broad Institute Genomics Platform"/>
            <consortium name="The Broad Institute Genome Sequencing Center for Infectious Disease"/>
            <person name="Wu L."/>
            <person name="Ma J."/>
        </authorList>
    </citation>
    <scope>NUCLEOTIDE SEQUENCE [LARGE SCALE GENOMIC DNA]</scope>
    <source>
        <strain evidence="3">KCTC 42986</strain>
    </source>
</reference>
<dbReference type="PANTHER" id="PTHR42678:SF5">
    <property type="entry name" value="GLUTAMYL-TRNA(GLN) AMIDOTRANSFERASE SUBUNIT A"/>
    <property type="match status" value="1"/>
</dbReference>
<dbReference type="RefSeq" id="WP_390327365.1">
    <property type="nucleotide sequence ID" value="NZ_JBHRTP010000016.1"/>
</dbReference>
<dbReference type="Pfam" id="PF01425">
    <property type="entry name" value="Amidase"/>
    <property type="match status" value="1"/>
</dbReference>
<evidence type="ECO:0000313" key="2">
    <source>
        <dbReference type="EMBL" id="MFC3107501.1"/>
    </source>
</evidence>
<feature type="domain" description="Amidase" evidence="1">
    <location>
        <begin position="35"/>
        <end position="477"/>
    </location>
</feature>
<accession>A0ABV7EZW5</accession>
<protein>
    <submittedName>
        <fullName evidence="2">Amidase family protein</fullName>
    </submittedName>
</protein>
<dbReference type="Proteomes" id="UP001595530">
    <property type="component" value="Unassembled WGS sequence"/>
</dbReference>
<proteinExistence type="predicted"/>
<gene>
    <name evidence="2" type="ORF">ACFOFO_05935</name>
</gene>
<dbReference type="Gene3D" id="3.90.1300.10">
    <property type="entry name" value="Amidase signature (AS) domain"/>
    <property type="match status" value="1"/>
</dbReference>
<dbReference type="SUPFAM" id="SSF75304">
    <property type="entry name" value="Amidase signature (AS) enzymes"/>
    <property type="match status" value="1"/>
</dbReference>
<dbReference type="PANTHER" id="PTHR42678">
    <property type="entry name" value="AMIDASE"/>
    <property type="match status" value="1"/>
</dbReference>
<name>A0ABV7EZW5_9BURK</name>
<dbReference type="InterPro" id="IPR036928">
    <property type="entry name" value="AS_sf"/>
</dbReference>
<organism evidence="2 3">
    <name type="scientific">Undibacterium arcticum</name>
    <dbReference type="NCBI Taxonomy" id="1762892"/>
    <lineage>
        <taxon>Bacteria</taxon>
        <taxon>Pseudomonadati</taxon>
        <taxon>Pseudomonadota</taxon>
        <taxon>Betaproteobacteria</taxon>
        <taxon>Burkholderiales</taxon>
        <taxon>Oxalobacteraceae</taxon>
        <taxon>Undibacterium</taxon>
    </lineage>
</organism>
<evidence type="ECO:0000259" key="1">
    <source>
        <dbReference type="Pfam" id="PF01425"/>
    </source>
</evidence>
<sequence length="501" mass="53099">MKTALKSQTQFDIEEATIAGVRAAIRNDTLTVRQLVQEYLDRIAAYDRHGPRINSIIRLNPEALADADRIDAVAAASSRQKIGPLCGVPVLVKDNIETKGLATTAGSPLLKDNVPQDDAFIVKKLREAGAIILAKTNLHELASGGETVSTLIGQTLNPYDLSRTPGGSSGGTAAGIAANLGLLGIGSDGVNSIRSPASANNLVGLRPTMGLISRTGLIPCGLTHDTIGPITRTVTDTAILLDVIAGYDREDPSTHEASAHIPPTYTSFLDRDGMKGARIGILTHFFGHKPQHQPVNSVMQKALAILEQQGAALVAIDDPINPDELLTSTLVHHYEMAQDLDAYLAKLPPNIMVRSLADIAASGLVHPSVAGTLSTAMELGAKKIIYRERLQRQAALRHRLLDLMARHRIDALAFPHQRRLVVPIGETQSERNGVLASATGFPSIAVPAGFSAPGPDAPLGVPVGIEFLGRPFSEAVLIRLAYAAEQAIQARMAPHTTPALG</sequence>
<evidence type="ECO:0000313" key="3">
    <source>
        <dbReference type="Proteomes" id="UP001595530"/>
    </source>
</evidence>